<reference evidence="4 5" key="1">
    <citation type="submission" date="2020-08" db="EMBL/GenBank/DDBJ databases">
        <title>Sequencing the genomes of 1000 actinobacteria strains.</title>
        <authorList>
            <person name="Klenk H.-P."/>
        </authorList>
    </citation>
    <scope>NUCLEOTIDE SEQUENCE [LARGE SCALE GENOMIC DNA]</scope>
    <source>
        <strain evidence="4 5">DSM 46887</strain>
    </source>
</reference>
<feature type="signal peptide" evidence="2">
    <location>
        <begin position="1"/>
        <end position="18"/>
    </location>
</feature>
<evidence type="ECO:0000313" key="5">
    <source>
        <dbReference type="Proteomes" id="UP000540685"/>
    </source>
</evidence>
<feature type="region of interest" description="Disordered" evidence="1">
    <location>
        <begin position="19"/>
        <end position="55"/>
    </location>
</feature>
<evidence type="ECO:0000256" key="1">
    <source>
        <dbReference type="SAM" id="MobiDB-lite"/>
    </source>
</evidence>
<comment type="caution">
    <text evidence="4">The sequence shown here is derived from an EMBL/GenBank/DDBJ whole genome shotgun (WGS) entry which is preliminary data.</text>
</comment>
<dbReference type="EMBL" id="JACHMP010000001">
    <property type="protein sequence ID" value="MBB5818749.1"/>
    <property type="molecule type" value="Genomic_DNA"/>
</dbReference>
<evidence type="ECO:0000256" key="2">
    <source>
        <dbReference type="SAM" id="SignalP"/>
    </source>
</evidence>
<keyword evidence="2" id="KW-0732">Signal</keyword>
<dbReference type="InterPro" id="IPR025711">
    <property type="entry name" value="PepSY"/>
</dbReference>
<dbReference type="Pfam" id="PF03413">
    <property type="entry name" value="PepSY"/>
    <property type="match status" value="1"/>
</dbReference>
<accession>A0A7W9IDI7</accession>
<feature type="compositionally biased region" description="Low complexity" evidence="1">
    <location>
        <begin position="19"/>
        <end position="53"/>
    </location>
</feature>
<dbReference type="AlphaFoldDB" id="A0A7W9IDI7"/>
<gene>
    <name evidence="4" type="ORF">F4562_001811</name>
</gene>
<dbReference type="Proteomes" id="UP000540685">
    <property type="component" value="Unassembled WGS sequence"/>
</dbReference>
<protein>
    <submittedName>
        <fullName evidence="4">Putative membrane protein YkoI</fullName>
    </submittedName>
</protein>
<proteinExistence type="predicted"/>
<organism evidence="4 5">
    <name type="scientific">Streptosporangium becharense</name>
    <dbReference type="NCBI Taxonomy" id="1816182"/>
    <lineage>
        <taxon>Bacteria</taxon>
        <taxon>Bacillati</taxon>
        <taxon>Actinomycetota</taxon>
        <taxon>Actinomycetes</taxon>
        <taxon>Streptosporangiales</taxon>
        <taxon>Streptosporangiaceae</taxon>
        <taxon>Streptosporangium</taxon>
    </lineage>
</organism>
<feature type="domain" description="PepSY" evidence="3">
    <location>
        <begin position="54"/>
        <end position="110"/>
    </location>
</feature>
<feature type="chain" id="PRO_5031101252" evidence="2">
    <location>
        <begin position="19"/>
        <end position="117"/>
    </location>
</feature>
<sequence>MSLGAAALLAGGGGPAFAAAQTAQTAADAAGTTGATTGTTTAGSATGTSATAGISSRRAVQIAEKRVPGARVTDVDREWERGHRTWKVELEKGRWEYEVHVSVKNGKVVAFERDYED</sequence>
<keyword evidence="5" id="KW-1185">Reference proteome</keyword>
<name>A0A7W9IDI7_9ACTN</name>
<dbReference type="Gene3D" id="3.10.450.40">
    <property type="match status" value="1"/>
</dbReference>
<evidence type="ECO:0000259" key="3">
    <source>
        <dbReference type="Pfam" id="PF03413"/>
    </source>
</evidence>
<dbReference type="RefSeq" id="WP_311734030.1">
    <property type="nucleotide sequence ID" value="NZ_JACHMP010000001.1"/>
</dbReference>
<evidence type="ECO:0000313" key="4">
    <source>
        <dbReference type="EMBL" id="MBB5818749.1"/>
    </source>
</evidence>